<evidence type="ECO:0000313" key="3">
    <source>
        <dbReference type="Proteomes" id="UP000614200"/>
    </source>
</evidence>
<dbReference type="InterPro" id="IPR000182">
    <property type="entry name" value="GNAT_dom"/>
</dbReference>
<evidence type="ECO:0000259" key="1">
    <source>
        <dbReference type="PROSITE" id="PS51186"/>
    </source>
</evidence>
<feature type="domain" description="N-acetyltransferase" evidence="1">
    <location>
        <begin position="3"/>
        <end position="157"/>
    </location>
</feature>
<dbReference type="SUPFAM" id="SSF55729">
    <property type="entry name" value="Acyl-CoA N-acyltransferases (Nat)"/>
    <property type="match status" value="1"/>
</dbReference>
<comment type="caution">
    <text evidence="2">The sequence shown here is derived from an EMBL/GenBank/DDBJ whole genome shotgun (WGS) entry which is preliminary data.</text>
</comment>
<dbReference type="RefSeq" id="WP_194703775.1">
    <property type="nucleotide sequence ID" value="NZ_JADKNH010000017.1"/>
</dbReference>
<dbReference type="CDD" id="cd04301">
    <property type="entry name" value="NAT_SF"/>
    <property type="match status" value="1"/>
</dbReference>
<dbReference type="Pfam" id="PF00583">
    <property type="entry name" value="Acetyltransf_1"/>
    <property type="match status" value="1"/>
</dbReference>
<dbReference type="InterPro" id="IPR016181">
    <property type="entry name" value="Acyl_CoA_acyltransferase"/>
</dbReference>
<proteinExistence type="predicted"/>
<dbReference type="EMBL" id="JADKNH010000017">
    <property type="protein sequence ID" value="MBF4695536.1"/>
    <property type="molecule type" value="Genomic_DNA"/>
</dbReference>
<organism evidence="2 3">
    <name type="scientific">Fusibacter ferrireducens</name>
    <dbReference type="NCBI Taxonomy" id="2785058"/>
    <lineage>
        <taxon>Bacteria</taxon>
        <taxon>Bacillati</taxon>
        <taxon>Bacillota</taxon>
        <taxon>Clostridia</taxon>
        <taxon>Eubacteriales</taxon>
        <taxon>Eubacteriales Family XII. Incertae Sedis</taxon>
        <taxon>Fusibacter</taxon>
    </lineage>
</organism>
<dbReference type="PROSITE" id="PS51186">
    <property type="entry name" value="GNAT"/>
    <property type="match status" value="1"/>
</dbReference>
<protein>
    <submittedName>
        <fullName evidence="2">GNAT family N-acetyltransferase</fullName>
    </submittedName>
</protein>
<accession>A0ABR9ZZX2</accession>
<keyword evidence="3" id="KW-1185">Reference proteome</keyword>
<name>A0ABR9ZZX2_9FIRM</name>
<sequence>MNFKLLPVNQEDLAEYKRDMQEAFQNGAAGSTTDLDIEILPEEDINLVLSKKETFAYKAVVDSKMVGGAIVEIDEETKHNHLDFLYVKYGMQSHGVGQAIWKEVEKLYPDTEVWETVTPYFEKRNIHFYVNRCGFHIVEFYNSQHKDPHTPEEMTDEDDFFRFEKKMSPL</sequence>
<evidence type="ECO:0000313" key="2">
    <source>
        <dbReference type="EMBL" id="MBF4695536.1"/>
    </source>
</evidence>
<dbReference type="Gene3D" id="3.40.630.30">
    <property type="match status" value="1"/>
</dbReference>
<reference evidence="2 3" key="1">
    <citation type="submission" date="2020-11" db="EMBL/GenBank/DDBJ databases">
        <title>Fusibacter basophilias sp. nov.</title>
        <authorList>
            <person name="Qiu D."/>
        </authorList>
    </citation>
    <scope>NUCLEOTIDE SEQUENCE [LARGE SCALE GENOMIC DNA]</scope>
    <source>
        <strain evidence="2 3">Q10-2</strain>
    </source>
</reference>
<dbReference type="Proteomes" id="UP000614200">
    <property type="component" value="Unassembled WGS sequence"/>
</dbReference>
<gene>
    <name evidence="2" type="ORF">ISU02_20780</name>
</gene>